<dbReference type="RefSeq" id="WP_067204692.1">
    <property type="nucleotide sequence ID" value="NZ_FLOC01000001.1"/>
</dbReference>
<evidence type="ECO:0000256" key="1">
    <source>
        <dbReference type="SAM" id="MobiDB-lite"/>
    </source>
</evidence>
<gene>
    <name evidence="2" type="ORF">MAQ5080_00363</name>
</gene>
<dbReference type="EMBL" id="FLOC01000001">
    <property type="protein sequence ID" value="SBS25780.1"/>
    <property type="molecule type" value="Genomic_DNA"/>
</dbReference>
<feature type="region of interest" description="Disordered" evidence="1">
    <location>
        <begin position="75"/>
        <end position="105"/>
    </location>
</feature>
<organism evidence="2 3">
    <name type="scientific">Marinomonas aquimarina</name>
    <dbReference type="NCBI Taxonomy" id="295068"/>
    <lineage>
        <taxon>Bacteria</taxon>
        <taxon>Pseudomonadati</taxon>
        <taxon>Pseudomonadota</taxon>
        <taxon>Gammaproteobacteria</taxon>
        <taxon>Oceanospirillales</taxon>
        <taxon>Oceanospirillaceae</taxon>
        <taxon>Marinomonas</taxon>
    </lineage>
</organism>
<accession>A0A1A8T266</accession>
<keyword evidence="3" id="KW-1185">Reference proteome</keyword>
<dbReference type="Proteomes" id="UP000092627">
    <property type="component" value="Unassembled WGS sequence"/>
</dbReference>
<evidence type="ECO:0000313" key="3">
    <source>
        <dbReference type="Proteomes" id="UP000092627"/>
    </source>
</evidence>
<name>A0A1A8T266_9GAMM</name>
<dbReference type="STRING" id="295068.MAQ5080_00363"/>
<sequence>MIEHVVQTISLNYSVVEDRLELRCKSGLPSYQLWLTQRMWLQLTPAIIKWLVDSGVGAPHTKGFIKDSFAENKSDPVELPTTVDAGKPATEHTTNESSASDDLSSEITTKWIPEPWLCTTANLQMASQSIRIQFVADCSQHVFIFSMSALEACHFLIAQKNALKKSGWSFAWPAWLLGSEEQEQESIETSLH</sequence>
<dbReference type="OrthoDB" id="9795237at2"/>
<protein>
    <submittedName>
        <fullName evidence="2">Uncharacterized protein</fullName>
    </submittedName>
</protein>
<reference evidence="2 3" key="1">
    <citation type="submission" date="2016-06" db="EMBL/GenBank/DDBJ databases">
        <authorList>
            <person name="Kjaerup R.B."/>
            <person name="Dalgaard T.S."/>
            <person name="Juul-Madsen H.R."/>
        </authorList>
    </citation>
    <scope>NUCLEOTIDE SEQUENCE [LARGE SCALE GENOMIC DNA]</scope>
    <source>
        <strain evidence="2 3">CECT 5080</strain>
    </source>
</reference>
<evidence type="ECO:0000313" key="2">
    <source>
        <dbReference type="EMBL" id="SBS25780.1"/>
    </source>
</evidence>
<dbReference type="AlphaFoldDB" id="A0A1A8T266"/>
<proteinExistence type="predicted"/>
<feature type="compositionally biased region" description="Polar residues" evidence="1">
    <location>
        <begin position="95"/>
        <end position="105"/>
    </location>
</feature>